<evidence type="ECO:0000256" key="1">
    <source>
        <dbReference type="ARBA" id="ARBA00004651"/>
    </source>
</evidence>
<accession>A0A081NY22</accession>
<keyword evidence="5 7" id="KW-1133">Transmembrane helix</keyword>
<feature type="transmembrane region" description="Helical" evidence="7">
    <location>
        <begin position="86"/>
        <end position="107"/>
    </location>
</feature>
<protein>
    <submittedName>
        <fullName evidence="8">Membrane protein</fullName>
    </submittedName>
</protein>
<dbReference type="PANTHER" id="PTHR40043:SF1">
    <property type="entry name" value="UPF0719 INNER MEMBRANE PROTEIN YJFL"/>
    <property type="match status" value="1"/>
</dbReference>
<evidence type="ECO:0000256" key="3">
    <source>
        <dbReference type="ARBA" id="ARBA00022475"/>
    </source>
</evidence>
<evidence type="ECO:0000256" key="2">
    <source>
        <dbReference type="ARBA" id="ARBA00005779"/>
    </source>
</evidence>
<proteinExistence type="inferred from homology"/>
<evidence type="ECO:0000313" key="9">
    <source>
        <dbReference type="Proteomes" id="UP000028123"/>
    </source>
</evidence>
<comment type="similarity">
    <text evidence="2">Belongs to the UPF0719 family.</text>
</comment>
<keyword evidence="9" id="KW-1185">Reference proteome</keyword>
<keyword evidence="3" id="KW-1003">Cell membrane</keyword>
<comment type="subcellular location">
    <subcellularLocation>
        <location evidence="1">Cell membrane</location>
        <topology evidence="1">Multi-pass membrane protein</topology>
    </subcellularLocation>
</comment>
<dbReference type="AlphaFoldDB" id="A0A081NY22"/>
<evidence type="ECO:0000256" key="7">
    <source>
        <dbReference type="SAM" id="Phobius"/>
    </source>
</evidence>
<feature type="transmembrane region" description="Helical" evidence="7">
    <location>
        <begin position="119"/>
        <end position="142"/>
    </location>
</feature>
<dbReference type="Pfam" id="PF03994">
    <property type="entry name" value="DUF350"/>
    <property type="match status" value="1"/>
</dbReference>
<evidence type="ECO:0000256" key="5">
    <source>
        <dbReference type="ARBA" id="ARBA00022989"/>
    </source>
</evidence>
<dbReference type="Proteomes" id="UP000028123">
    <property type="component" value="Unassembled WGS sequence"/>
</dbReference>
<dbReference type="EMBL" id="JNVM01000023">
    <property type="protein sequence ID" value="KEQ23345.1"/>
    <property type="molecule type" value="Genomic_DNA"/>
</dbReference>
<dbReference type="InterPro" id="IPR007140">
    <property type="entry name" value="DUF350"/>
</dbReference>
<comment type="caution">
    <text evidence="8">The sequence shown here is derived from an EMBL/GenBank/DDBJ whole genome shotgun (WGS) entry which is preliminary data.</text>
</comment>
<dbReference type="GO" id="GO:0005886">
    <property type="term" value="C:plasma membrane"/>
    <property type="evidence" value="ECO:0007669"/>
    <property type="project" value="UniProtKB-SubCell"/>
</dbReference>
<reference evidence="8 9" key="1">
    <citation type="submission" date="2014-06" db="EMBL/GenBank/DDBJ databases">
        <title>Draft genome sequence of Paenibacillus sp. MSt1.</title>
        <authorList>
            <person name="Aw Y.K."/>
            <person name="Ong K.S."/>
            <person name="Gan H.M."/>
            <person name="Lee S.M."/>
        </authorList>
    </citation>
    <scope>NUCLEOTIDE SEQUENCE [LARGE SCALE GENOMIC DNA]</scope>
    <source>
        <strain evidence="8 9">MSt1</strain>
    </source>
</reference>
<feature type="transmembrane region" description="Helical" evidence="7">
    <location>
        <begin position="7"/>
        <end position="28"/>
    </location>
</feature>
<keyword evidence="4 7" id="KW-0812">Transmembrane</keyword>
<organism evidence="8 9">
    <name type="scientific">Paenibacillus tyrfis</name>
    <dbReference type="NCBI Taxonomy" id="1501230"/>
    <lineage>
        <taxon>Bacteria</taxon>
        <taxon>Bacillati</taxon>
        <taxon>Bacillota</taxon>
        <taxon>Bacilli</taxon>
        <taxon>Bacillales</taxon>
        <taxon>Paenibacillaceae</taxon>
        <taxon>Paenibacillus</taxon>
    </lineage>
</organism>
<evidence type="ECO:0000256" key="4">
    <source>
        <dbReference type="ARBA" id="ARBA00022692"/>
    </source>
</evidence>
<dbReference type="RefSeq" id="WP_036688946.1">
    <property type="nucleotide sequence ID" value="NZ_JNVM01000023.1"/>
</dbReference>
<name>A0A081NY22_9BACL</name>
<dbReference type="eggNOG" id="COG3766">
    <property type="taxonomic scope" value="Bacteria"/>
</dbReference>
<gene>
    <name evidence="8" type="ORF">ET33_17090</name>
</gene>
<keyword evidence="6 7" id="KW-0472">Membrane</keyword>
<sequence length="144" mass="15377">MDQFGNIINFLMYLGVTVPLVGLGILFFNLTTPYNEFALIREGGDLSDPAKAAAAKATAYDLGGKIIGQVLVLASAVYHSVGLVDLIIWGLIGIAFQIIVFYLFELLTPFKVLAEIPKGNVSVGIFSFCLSLASGLLLASLISY</sequence>
<dbReference type="PANTHER" id="PTHR40043">
    <property type="entry name" value="UPF0719 INNER MEMBRANE PROTEIN YJFL"/>
    <property type="match status" value="1"/>
</dbReference>
<evidence type="ECO:0000313" key="8">
    <source>
        <dbReference type="EMBL" id="KEQ23345.1"/>
    </source>
</evidence>
<evidence type="ECO:0000256" key="6">
    <source>
        <dbReference type="ARBA" id="ARBA00023136"/>
    </source>
</evidence>
<dbReference type="OrthoDB" id="1683095at2"/>